<keyword evidence="2" id="KW-1185">Reference proteome</keyword>
<comment type="caution">
    <text evidence="1">The sequence shown here is derived from an EMBL/GenBank/DDBJ whole genome shotgun (WGS) entry which is preliminary data.</text>
</comment>
<gene>
    <name evidence="1" type="ORF">MILVUS5_LOCUS33150</name>
</gene>
<reference evidence="1" key="1">
    <citation type="submission" date="2023-10" db="EMBL/GenBank/DDBJ databases">
        <authorList>
            <person name="Rodriguez Cubillos JULIANA M."/>
            <person name="De Vega J."/>
        </authorList>
    </citation>
    <scope>NUCLEOTIDE SEQUENCE</scope>
</reference>
<accession>A0ACB0LH33</accession>
<protein>
    <submittedName>
        <fullName evidence="1">Uncharacterized protein</fullName>
    </submittedName>
</protein>
<evidence type="ECO:0000313" key="1">
    <source>
        <dbReference type="EMBL" id="CAJ2668827.1"/>
    </source>
</evidence>
<evidence type="ECO:0000313" key="2">
    <source>
        <dbReference type="Proteomes" id="UP001177021"/>
    </source>
</evidence>
<dbReference type="Proteomes" id="UP001177021">
    <property type="component" value="Unassembled WGS sequence"/>
</dbReference>
<organism evidence="1 2">
    <name type="scientific">Trifolium pratense</name>
    <name type="common">Red clover</name>
    <dbReference type="NCBI Taxonomy" id="57577"/>
    <lineage>
        <taxon>Eukaryota</taxon>
        <taxon>Viridiplantae</taxon>
        <taxon>Streptophyta</taxon>
        <taxon>Embryophyta</taxon>
        <taxon>Tracheophyta</taxon>
        <taxon>Spermatophyta</taxon>
        <taxon>Magnoliopsida</taxon>
        <taxon>eudicotyledons</taxon>
        <taxon>Gunneridae</taxon>
        <taxon>Pentapetalae</taxon>
        <taxon>rosids</taxon>
        <taxon>fabids</taxon>
        <taxon>Fabales</taxon>
        <taxon>Fabaceae</taxon>
        <taxon>Papilionoideae</taxon>
        <taxon>50 kb inversion clade</taxon>
        <taxon>NPAAA clade</taxon>
        <taxon>Hologalegina</taxon>
        <taxon>IRL clade</taxon>
        <taxon>Trifolieae</taxon>
        <taxon>Trifolium</taxon>
    </lineage>
</organism>
<sequence length="521" mass="60505">MAEMQYYIQLILVLLLSTIAIIRAILTRKKKKKNNKINHLTPPRTPLALPIIGHFYLLSKLPVHQNFHNLSIQYGPIMKLFLGYVPCVVISSPEITKEFLKTHETSFSNRLINHVVHYLSYGSKDFMFAPYGDYWKFMKKLCMSELLGGRTLDQFCPLRQQETLRLLRVLHKKAKAGREAVDVGAELMTLTNRIMTRMTISRACCENDCDVEEIRKLVQDSSELAGKFNLSDFIWFFKNWDLQGFNKRLKEMMERFDTMIERVIREHQEDMMKKRKENGEGAYVKDLLDILLEIQENENSEMKLTTENVKAFIFDMFLAGTDTSSTTIDWALAELINNSHVMEKVRQEIDSLTRKSRLIQESDLPNLPYLRAILKETLRLHPTIPLMVRESSKSCNVSGFEIPAKTILYVNFWSMGRNPKLWENPLEFKPERFMSEENKFDVRGQNFQFIPFGTGIRFCTGTSLALQVVPTNLAALIQCFEWKVGGNGKVNMEEKPSTILRRAHPLMCVPIPRFNLFSFDE</sequence>
<proteinExistence type="predicted"/>
<name>A0ACB0LH33_TRIPR</name>
<dbReference type="EMBL" id="CASHSV030000615">
    <property type="protein sequence ID" value="CAJ2668827.1"/>
    <property type="molecule type" value="Genomic_DNA"/>
</dbReference>